<sequence>MTIPTKTKLCYFSQRPTLCDF</sequence>
<accession>A0A0E9UD52</accession>
<dbReference type="AlphaFoldDB" id="A0A0E9UD52"/>
<proteinExistence type="predicted"/>
<reference evidence="1" key="2">
    <citation type="journal article" date="2015" name="Fish Shellfish Immunol.">
        <title>Early steps in the European eel (Anguilla anguilla)-Vibrio vulnificus interaction in the gills: Role of the RtxA13 toxin.</title>
        <authorList>
            <person name="Callol A."/>
            <person name="Pajuelo D."/>
            <person name="Ebbesson L."/>
            <person name="Teles M."/>
            <person name="MacKenzie S."/>
            <person name="Amaro C."/>
        </authorList>
    </citation>
    <scope>NUCLEOTIDE SEQUENCE</scope>
</reference>
<organism evidence="1">
    <name type="scientific">Anguilla anguilla</name>
    <name type="common">European freshwater eel</name>
    <name type="synonym">Muraena anguilla</name>
    <dbReference type="NCBI Taxonomy" id="7936"/>
    <lineage>
        <taxon>Eukaryota</taxon>
        <taxon>Metazoa</taxon>
        <taxon>Chordata</taxon>
        <taxon>Craniata</taxon>
        <taxon>Vertebrata</taxon>
        <taxon>Euteleostomi</taxon>
        <taxon>Actinopterygii</taxon>
        <taxon>Neopterygii</taxon>
        <taxon>Teleostei</taxon>
        <taxon>Anguilliformes</taxon>
        <taxon>Anguillidae</taxon>
        <taxon>Anguilla</taxon>
    </lineage>
</organism>
<evidence type="ECO:0000313" key="1">
    <source>
        <dbReference type="EMBL" id="JAH63779.1"/>
    </source>
</evidence>
<dbReference type="EMBL" id="GBXM01044798">
    <property type="protein sequence ID" value="JAH63779.1"/>
    <property type="molecule type" value="Transcribed_RNA"/>
</dbReference>
<name>A0A0E9UD52_ANGAN</name>
<reference evidence="1" key="1">
    <citation type="submission" date="2014-11" db="EMBL/GenBank/DDBJ databases">
        <authorList>
            <person name="Amaro Gonzalez C."/>
        </authorList>
    </citation>
    <scope>NUCLEOTIDE SEQUENCE</scope>
</reference>
<protein>
    <submittedName>
        <fullName evidence="1">Uncharacterized protein</fullName>
    </submittedName>
</protein>